<dbReference type="Pfam" id="PF14213">
    <property type="entry name" value="DUF4325"/>
    <property type="match status" value="1"/>
</dbReference>
<proteinExistence type="predicted"/>
<dbReference type="InterPro" id="IPR025474">
    <property type="entry name" value="DUF4325"/>
</dbReference>
<sequence length="92" mass="10122">MVGLRINMVDFGTFLSDRKKADADFLSVEPKLLAMPDGAVVVLNFEGISMLTPSFADEFITRVRSVVGKDRVEIEGTDDSVLQNAIETADWV</sequence>
<reference evidence="2 3" key="1">
    <citation type="journal article" date="2016" name="Nat. Commun.">
        <title>Thousands of microbial genomes shed light on interconnected biogeochemical processes in an aquifer system.</title>
        <authorList>
            <person name="Anantharaman K."/>
            <person name="Brown C.T."/>
            <person name="Hug L.A."/>
            <person name="Sharon I."/>
            <person name="Castelle C.J."/>
            <person name="Probst A.J."/>
            <person name="Thomas B.C."/>
            <person name="Singh A."/>
            <person name="Wilkins M.J."/>
            <person name="Karaoz U."/>
            <person name="Brodie E.L."/>
            <person name="Williams K.H."/>
            <person name="Hubbard S.S."/>
            <person name="Banfield J.F."/>
        </authorList>
    </citation>
    <scope>NUCLEOTIDE SEQUENCE [LARGE SCALE GENOMIC DNA]</scope>
    <source>
        <strain evidence="3">RIFCSPHIGHO2_01_FULL_58_15</strain>
    </source>
</reference>
<protein>
    <recommendedName>
        <fullName evidence="1">DUF4325 domain-containing protein</fullName>
    </recommendedName>
</protein>
<dbReference type="AlphaFoldDB" id="A0A1G2PM07"/>
<evidence type="ECO:0000313" key="3">
    <source>
        <dbReference type="Proteomes" id="UP000178690"/>
    </source>
</evidence>
<evidence type="ECO:0000313" key="2">
    <source>
        <dbReference type="EMBL" id="OHA48671.1"/>
    </source>
</evidence>
<dbReference type="EMBL" id="MHST01000018">
    <property type="protein sequence ID" value="OHA48671.1"/>
    <property type="molecule type" value="Genomic_DNA"/>
</dbReference>
<accession>A0A1G2PM07</accession>
<dbReference type="Proteomes" id="UP000178690">
    <property type="component" value="Unassembled WGS sequence"/>
</dbReference>
<evidence type="ECO:0000259" key="1">
    <source>
        <dbReference type="Pfam" id="PF14213"/>
    </source>
</evidence>
<organism evidence="2 3">
    <name type="scientific">Terrybacteria sp. (strain RIFCSPHIGHO2_01_FULL_58_15)</name>
    <dbReference type="NCBI Taxonomy" id="1802363"/>
    <lineage>
        <taxon>Bacteria</taxon>
        <taxon>Candidatus Terryibacteriota</taxon>
    </lineage>
</organism>
<name>A0A1G2PM07_TERXR</name>
<feature type="domain" description="DUF4325" evidence="1">
    <location>
        <begin position="37"/>
        <end position="81"/>
    </location>
</feature>
<gene>
    <name evidence="2" type="ORF">A2682_02705</name>
</gene>
<comment type="caution">
    <text evidence="2">The sequence shown here is derived from an EMBL/GenBank/DDBJ whole genome shotgun (WGS) entry which is preliminary data.</text>
</comment>